<feature type="domain" description="PAC" evidence="2">
    <location>
        <begin position="198"/>
        <end position="250"/>
    </location>
</feature>
<dbReference type="Pfam" id="PF08448">
    <property type="entry name" value="PAS_4"/>
    <property type="match status" value="1"/>
</dbReference>
<dbReference type="Gene3D" id="3.30.450.20">
    <property type="entry name" value="PAS domain"/>
    <property type="match status" value="4"/>
</dbReference>
<dbReference type="InterPro" id="IPR001610">
    <property type="entry name" value="PAC"/>
</dbReference>
<dbReference type="SUPFAM" id="SSF55785">
    <property type="entry name" value="PYP-like sensor domain (PAS domain)"/>
    <property type="match status" value="4"/>
</dbReference>
<accession>A0ABZ0YU82</accession>
<dbReference type="SMART" id="SM00086">
    <property type="entry name" value="PAC"/>
    <property type="match status" value="3"/>
</dbReference>
<proteinExistence type="predicted"/>
<dbReference type="Proteomes" id="UP001327459">
    <property type="component" value="Chromosome"/>
</dbReference>
<name>A0ABZ0YU82_9GAMM</name>
<dbReference type="RefSeq" id="WP_322520761.1">
    <property type="nucleotide sequence ID" value="NZ_CP140153.1"/>
</dbReference>
<dbReference type="Pfam" id="PF13188">
    <property type="entry name" value="PAS_8"/>
    <property type="match status" value="1"/>
</dbReference>
<reference evidence="3 4" key="1">
    <citation type="submission" date="2023-11" db="EMBL/GenBank/DDBJ databases">
        <title>MicrobeMod: A computational toolkit for identifying prokaryotic methylation and restriction-modification with nanopore sequencing.</title>
        <authorList>
            <person name="Crits-Christoph A."/>
            <person name="Kang S.C."/>
            <person name="Lee H."/>
            <person name="Ostrov N."/>
        </authorList>
    </citation>
    <scope>NUCLEOTIDE SEQUENCE [LARGE SCALE GENOMIC DNA]</scope>
    <source>
        <strain evidence="3 4">ATCC 49870</strain>
    </source>
</reference>
<dbReference type="PANTHER" id="PTHR44757">
    <property type="entry name" value="DIGUANYLATE CYCLASE DGCP"/>
    <property type="match status" value="1"/>
</dbReference>
<feature type="domain" description="PAS" evidence="1">
    <location>
        <begin position="1"/>
        <end position="69"/>
    </location>
</feature>
<organism evidence="3 4">
    <name type="scientific">Guyparkeria halophila</name>
    <dbReference type="NCBI Taxonomy" id="47960"/>
    <lineage>
        <taxon>Bacteria</taxon>
        <taxon>Pseudomonadati</taxon>
        <taxon>Pseudomonadota</taxon>
        <taxon>Gammaproteobacteria</taxon>
        <taxon>Chromatiales</taxon>
        <taxon>Thioalkalibacteraceae</taxon>
        <taxon>Guyparkeria</taxon>
    </lineage>
</organism>
<dbReference type="CDD" id="cd00130">
    <property type="entry name" value="PAS"/>
    <property type="match status" value="3"/>
</dbReference>
<dbReference type="NCBIfam" id="TIGR00229">
    <property type="entry name" value="sensory_box"/>
    <property type="match status" value="4"/>
</dbReference>
<evidence type="ECO:0000313" key="4">
    <source>
        <dbReference type="Proteomes" id="UP001327459"/>
    </source>
</evidence>
<feature type="domain" description="PAC" evidence="2">
    <location>
        <begin position="328"/>
        <end position="381"/>
    </location>
</feature>
<dbReference type="Pfam" id="PF08447">
    <property type="entry name" value="PAS_3"/>
    <property type="match status" value="1"/>
</dbReference>
<protein>
    <submittedName>
        <fullName evidence="3">PAS domain S-box protein</fullName>
    </submittedName>
</protein>
<dbReference type="PROSITE" id="PS50112">
    <property type="entry name" value="PAS"/>
    <property type="match status" value="3"/>
</dbReference>
<dbReference type="SMART" id="SM00091">
    <property type="entry name" value="PAS"/>
    <property type="match status" value="4"/>
</dbReference>
<dbReference type="Pfam" id="PF13426">
    <property type="entry name" value="PAS_9"/>
    <property type="match status" value="1"/>
</dbReference>
<dbReference type="InterPro" id="IPR052155">
    <property type="entry name" value="Biofilm_reg_signaling"/>
</dbReference>
<evidence type="ECO:0000259" key="1">
    <source>
        <dbReference type="PROSITE" id="PS50112"/>
    </source>
</evidence>
<keyword evidence="4" id="KW-1185">Reference proteome</keyword>
<dbReference type="InterPro" id="IPR000014">
    <property type="entry name" value="PAS"/>
</dbReference>
<dbReference type="PANTHER" id="PTHR44757:SF2">
    <property type="entry name" value="BIOFILM ARCHITECTURE MAINTENANCE PROTEIN MBAA"/>
    <property type="match status" value="1"/>
</dbReference>
<dbReference type="EMBL" id="CP140153">
    <property type="protein sequence ID" value="WQH15736.1"/>
    <property type="molecule type" value="Genomic_DNA"/>
</dbReference>
<dbReference type="InterPro" id="IPR035965">
    <property type="entry name" value="PAS-like_dom_sf"/>
</dbReference>
<dbReference type="InterPro" id="IPR013655">
    <property type="entry name" value="PAS_fold_3"/>
</dbReference>
<feature type="domain" description="PAS" evidence="1">
    <location>
        <begin position="118"/>
        <end position="173"/>
    </location>
</feature>
<gene>
    <name evidence="3" type="ORF">SR882_08155</name>
</gene>
<evidence type="ECO:0000313" key="3">
    <source>
        <dbReference type="EMBL" id="WQH15736.1"/>
    </source>
</evidence>
<feature type="domain" description="PAS" evidence="1">
    <location>
        <begin position="251"/>
        <end position="324"/>
    </location>
</feature>
<feature type="domain" description="PAC" evidence="2">
    <location>
        <begin position="70"/>
        <end position="124"/>
    </location>
</feature>
<sequence length="455" mass="51852">MADATYDAVLITDAEVAFPGPRIVYVNESLCQMAGYRPEDLIGRTPRIFQGAETDRSVLDELRACLEQGRPFEGSTINYRRDGSPYLVQWKTVPVPDDTGQPRYFVSVQKDLTHLIRAESFADTLLKSLGEGVFGIDSEGRFTFLNPQALATLGYASQDQLLGRPSHELIHTDPSGRHAHPIEDCLVHRVLRTGQRLDAQEDTYFRADGTPVPVEVYATPIQTLDRRLDGVVGVFRDISERLATRRALQERNERLESVIVGANAGTWEWDLESDALTVNDIWLQLLGLERADSETLCGKDWRERVHPEDWPLVERQIQRYLDGQDRYYEVEFRIRHAQGHWVWLLARGKISARDMAGKPLRFAGTHLDVSAIKHSEQARLDSQRKYRALFDAMNDVAVVFPFEAAGFGGFVEVNQEACRQLGYGRDELLRRGPGDLVTRHTLRRFDQEAWREGFR</sequence>
<dbReference type="InterPro" id="IPR000700">
    <property type="entry name" value="PAS-assoc_C"/>
</dbReference>
<dbReference type="PROSITE" id="PS50113">
    <property type="entry name" value="PAC"/>
    <property type="match status" value="3"/>
</dbReference>
<dbReference type="InterPro" id="IPR013656">
    <property type="entry name" value="PAS_4"/>
</dbReference>
<evidence type="ECO:0000259" key="2">
    <source>
        <dbReference type="PROSITE" id="PS50113"/>
    </source>
</evidence>